<sequence length="362" mass="40862">MDELFASLSRTLLDSLHVTPASSMRQDQWYKRCMESWKESNSGDVLTLTPKDARAEWAPKIYSFAKDLECVIRKASQQERETASKELSGDAAQGPLPQRAYGIKKLLERHESTGLLALATGHGHILRTLAELPPPKTSQRQCWEAPQGWVAALDETLEVLLFIMTMLCFEDQLLVNHGYARWLPAIRKYPVHPAVWTYLGSQGFGGIESRNAQAVGLDQKKLKDHLNWHLQTLSIAVVVMGECGIEHNPYLEDRIVNAFLHLSAKWLRSQVPEEKDDAFKEDGQSLADSGDEVKRPSRKKKDPLKLMEPGQNTIENLEEDKEEEASNSEEAAKLAAIETEEAKYGKKRSLKYRRKGHDSVTS</sequence>
<protein>
    <submittedName>
        <fullName evidence="2">Uncharacterized protein</fullName>
    </submittedName>
</protein>
<reference evidence="2 3" key="1">
    <citation type="submission" date="2023-01" db="EMBL/GenBank/DDBJ databases">
        <title>Analysis of 21 Apiospora genomes using comparative genomics revels a genus with tremendous synthesis potential of carbohydrate active enzymes and secondary metabolites.</title>
        <authorList>
            <person name="Sorensen T."/>
        </authorList>
    </citation>
    <scope>NUCLEOTIDE SEQUENCE [LARGE SCALE GENOMIC DNA]</scope>
    <source>
        <strain evidence="2 3">CBS 114990</strain>
    </source>
</reference>
<feature type="region of interest" description="Disordered" evidence="1">
    <location>
        <begin position="276"/>
        <end position="331"/>
    </location>
</feature>
<dbReference type="Proteomes" id="UP001433268">
    <property type="component" value="Unassembled WGS sequence"/>
</dbReference>
<evidence type="ECO:0000256" key="1">
    <source>
        <dbReference type="SAM" id="MobiDB-lite"/>
    </source>
</evidence>
<accession>A0ABR1WPV2</accession>
<dbReference type="GeneID" id="92044217"/>
<dbReference type="EMBL" id="JAQQWN010000005">
    <property type="protein sequence ID" value="KAK8085571.1"/>
    <property type="molecule type" value="Genomic_DNA"/>
</dbReference>
<evidence type="ECO:0000313" key="3">
    <source>
        <dbReference type="Proteomes" id="UP001433268"/>
    </source>
</evidence>
<name>A0ABR1WPV2_9PEZI</name>
<comment type="caution">
    <text evidence="2">The sequence shown here is derived from an EMBL/GenBank/DDBJ whole genome shotgun (WGS) entry which is preliminary data.</text>
</comment>
<organism evidence="2 3">
    <name type="scientific">Apiospora hydei</name>
    <dbReference type="NCBI Taxonomy" id="1337664"/>
    <lineage>
        <taxon>Eukaryota</taxon>
        <taxon>Fungi</taxon>
        <taxon>Dikarya</taxon>
        <taxon>Ascomycota</taxon>
        <taxon>Pezizomycotina</taxon>
        <taxon>Sordariomycetes</taxon>
        <taxon>Xylariomycetidae</taxon>
        <taxon>Amphisphaeriales</taxon>
        <taxon>Apiosporaceae</taxon>
        <taxon>Apiospora</taxon>
    </lineage>
</organism>
<gene>
    <name evidence="2" type="ORF">PG997_006842</name>
</gene>
<evidence type="ECO:0000313" key="2">
    <source>
        <dbReference type="EMBL" id="KAK8085571.1"/>
    </source>
</evidence>
<dbReference type="RefSeq" id="XP_066670080.1">
    <property type="nucleotide sequence ID" value="XM_066811157.1"/>
</dbReference>
<feature type="compositionally biased region" description="Acidic residues" evidence="1">
    <location>
        <begin position="316"/>
        <end position="327"/>
    </location>
</feature>
<keyword evidence="3" id="KW-1185">Reference proteome</keyword>
<proteinExistence type="predicted"/>